<dbReference type="FunFam" id="2.60.40.60:FF:000209">
    <property type="entry name" value="neural-cadherin isoform X1"/>
    <property type="match status" value="1"/>
</dbReference>
<dbReference type="EMBL" id="JAAOIC020000002">
    <property type="protein sequence ID" value="KAG8042613.1"/>
    <property type="molecule type" value="Genomic_DNA"/>
</dbReference>
<dbReference type="Proteomes" id="UP000729913">
    <property type="component" value="Unassembled WGS sequence"/>
</dbReference>
<evidence type="ECO:0000256" key="1">
    <source>
        <dbReference type="ARBA" id="ARBA00004370"/>
    </source>
</evidence>
<accession>A0A8J5QYN7</accession>
<keyword evidence="4 8" id="KW-0106">Calcium</keyword>
<dbReference type="AlphaFoldDB" id="A0A8J5QYN7"/>
<reference evidence="10" key="1">
    <citation type="submission" date="2020-03" db="EMBL/GenBank/DDBJ databases">
        <authorList>
            <person name="Chebbi M.A."/>
            <person name="Drezen J.M."/>
        </authorList>
    </citation>
    <scope>NUCLEOTIDE SEQUENCE</scope>
    <source>
        <tissue evidence="10">Whole body</tissue>
    </source>
</reference>
<evidence type="ECO:0000256" key="3">
    <source>
        <dbReference type="ARBA" id="ARBA00022737"/>
    </source>
</evidence>
<evidence type="ECO:0000256" key="8">
    <source>
        <dbReference type="PROSITE-ProRule" id="PRU00043"/>
    </source>
</evidence>
<feature type="domain" description="Cadherin" evidence="9">
    <location>
        <begin position="75"/>
        <end position="129"/>
    </location>
</feature>
<comment type="subcellular location">
    <subcellularLocation>
        <location evidence="1">Membrane</location>
    </subcellularLocation>
</comment>
<keyword evidence="11" id="KW-1185">Reference proteome</keyword>
<protein>
    <recommendedName>
        <fullName evidence="9">Cadherin domain-containing protein</fullName>
    </recommendedName>
</protein>
<dbReference type="SMART" id="SM00112">
    <property type="entry name" value="CA"/>
    <property type="match status" value="3"/>
</dbReference>
<dbReference type="Pfam" id="PF00028">
    <property type="entry name" value="Cadherin"/>
    <property type="match status" value="2"/>
</dbReference>
<dbReference type="OrthoDB" id="6252479at2759"/>
<feature type="non-terminal residue" evidence="10">
    <location>
        <position position="1"/>
    </location>
</feature>
<dbReference type="GO" id="GO:0005911">
    <property type="term" value="C:cell-cell junction"/>
    <property type="evidence" value="ECO:0007669"/>
    <property type="project" value="TreeGrafter"/>
</dbReference>
<dbReference type="PANTHER" id="PTHR24025">
    <property type="entry name" value="DESMOGLEIN FAMILY MEMBER"/>
    <property type="match status" value="1"/>
</dbReference>
<keyword evidence="5" id="KW-0130">Cell adhesion</keyword>
<dbReference type="CDD" id="cd11304">
    <property type="entry name" value="Cadherin_repeat"/>
    <property type="match status" value="3"/>
</dbReference>
<sequence>RDRYRLKVRASDKGTSVLFADVDVELDVVDRNNKPPLWDQNVYGPIHIKENVTVGTVVTSVKARYSSRATVPTIVDRDVLASLLQPPAAASRETYKLEAMAQDKGYPPLSRTVEVQIDVVDRANNPPVWDHVAYGPIYCKENTAVGAKVVSVKARSVTLLMLRAAARTRPARKNLREISVLVSVSVSLSRGPFGDSTGHTLEGIHDLYFSCVPDSSGIELNPTVFYHLMPGSTAQTNKFHTFYLQQRSETSSKDNVTWADIKVNHPLDYESIKEYNLTIRVENNGAQQLASEATIHIVLEDVNDEIPLFTEGEQETVLEGEPVGSKVTQVNAIDKDGTSPNNKVTYYVVNSNRNEGKDYFEINRETGEIFTKVIFDREKQGAYALEVEARDGAPSARPNSNGQPNSVIKQFPPYTAVGEEKKFTKWLQELLTTLRAPNRPKFQPTNCYLGLLALP</sequence>
<evidence type="ECO:0000256" key="7">
    <source>
        <dbReference type="ARBA" id="ARBA00023136"/>
    </source>
</evidence>
<evidence type="ECO:0000313" key="10">
    <source>
        <dbReference type="EMBL" id="KAG8042613.1"/>
    </source>
</evidence>
<keyword evidence="7" id="KW-0472">Membrane</keyword>
<evidence type="ECO:0000259" key="9">
    <source>
        <dbReference type="PROSITE" id="PS50268"/>
    </source>
</evidence>
<keyword evidence="6" id="KW-1133">Transmembrane helix</keyword>
<gene>
    <name evidence="10" type="ORF">G9C98_005247</name>
</gene>
<feature type="domain" description="Cadherin" evidence="9">
    <location>
        <begin position="213"/>
        <end position="309"/>
    </location>
</feature>
<proteinExistence type="predicted"/>
<evidence type="ECO:0000256" key="6">
    <source>
        <dbReference type="ARBA" id="ARBA00022989"/>
    </source>
</evidence>
<dbReference type="PROSITE" id="PS50268">
    <property type="entry name" value="CADHERIN_2"/>
    <property type="match status" value="3"/>
</dbReference>
<evidence type="ECO:0000256" key="5">
    <source>
        <dbReference type="ARBA" id="ARBA00022889"/>
    </source>
</evidence>
<keyword evidence="2" id="KW-0812">Transmembrane</keyword>
<evidence type="ECO:0000256" key="4">
    <source>
        <dbReference type="ARBA" id="ARBA00022837"/>
    </source>
</evidence>
<dbReference type="GO" id="GO:0005509">
    <property type="term" value="F:calcium ion binding"/>
    <property type="evidence" value="ECO:0007669"/>
    <property type="project" value="UniProtKB-UniRule"/>
</dbReference>
<dbReference type="GO" id="GO:0007156">
    <property type="term" value="P:homophilic cell adhesion via plasma membrane adhesion molecules"/>
    <property type="evidence" value="ECO:0007669"/>
    <property type="project" value="InterPro"/>
</dbReference>
<dbReference type="InterPro" id="IPR002126">
    <property type="entry name" value="Cadherin-like_dom"/>
</dbReference>
<organism evidence="10 11">
    <name type="scientific">Cotesia typhae</name>
    <dbReference type="NCBI Taxonomy" id="2053667"/>
    <lineage>
        <taxon>Eukaryota</taxon>
        <taxon>Metazoa</taxon>
        <taxon>Ecdysozoa</taxon>
        <taxon>Arthropoda</taxon>
        <taxon>Hexapoda</taxon>
        <taxon>Insecta</taxon>
        <taxon>Pterygota</taxon>
        <taxon>Neoptera</taxon>
        <taxon>Endopterygota</taxon>
        <taxon>Hymenoptera</taxon>
        <taxon>Apocrita</taxon>
        <taxon>Ichneumonoidea</taxon>
        <taxon>Braconidae</taxon>
        <taxon>Microgastrinae</taxon>
        <taxon>Cotesia</taxon>
    </lineage>
</organism>
<dbReference type="InterPro" id="IPR050971">
    <property type="entry name" value="Cadherin-domain_protein"/>
</dbReference>
<reference evidence="10" key="2">
    <citation type="submission" date="2021-04" db="EMBL/GenBank/DDBJ databases">
        <title>Genome-wide patterns of bracovirus chromosomal integration into multiple host tissues during parasitism.</title>
        <authorList>
            <person name="Chebbi M.A.C."/>
        </authorList>
    </citation>
    <scope>NUCLEOTIDE SEQUENCE</scope>
    <source>
        <tissue evidence="10">Whole body</tissue>
    </source>
</reference>
<comment type="caution">
    <text evidence="10">The sequence shown here is derived from an EMBL/GenBank/DDBJ whole genome shotgun (WGS) entry which is preliminary data.</text>
</comment>
<evidence type="ECO:0000256" key="2">
    <source>
        <dbReference type="ARBA" id="ARBA00022692"/>
    </source>
</evidence>
<name>A0A8J5QYN7_9HYME</name>
<evidence type="ECO:0000313" key="11">
    <source>
        <dbReference type="Proteomes" id="UP000729913"/>
    </source>
</evidence>
<dbReference type="PANTHER" id="PTHR24025:SF23">
    <property type="entry name" value="NEURAL-CADHERIN"/>
    <property type="match status" value="1"/>
</dbReference>
<dbReference type="GO" id="GO:0016020">
    <property type="term" value="C:membrane"/>
    <property type="evidence" value="ECO:0007669"/>
    <property type="project" value="UniProtKB-SubCell"/>
</dbReference>
<keyword evidence="3" id="KW-0677">Repeat</keyword>
<feature type="domain" description="Cadherin" evidence="9">
    <location>
        <begin position="316"/>
        <end position="391"/>
    </location>
</feature>
<dbReference type="FunFam" id="2.60.40.60:FF:000274">
    <property type="entry name" value="neural-cadherin isoform X9"/>
    <property type="match status" value="1"/>
</dbReference>